<keyword evidence="3 5" id="KW-1133">Transmembrane helix</keyword>
<sequence>MGRVSRMWPFRRRGRLPHSVSSGNVVTIALELYRHQGNRYFLLSLFAHAWFFLLTIAALLIMAVALIVGGILAGAIDNVSPFLLLTGMSALVALPLYLFGWTRLMASGALLSRRIYAVLTALEESESAARRFIFPKMLHYLLATLIVGFILLLVYVVLGAIGYLIYLVGAPLVQLLEQNIQIQPARGLFFLTFLLSILLLVLLALLVISYFMARLSLVDVVLALEPDCTPLKSVRRSWQLTQGQAWHTLTVFFVASLATIPANLLGSIINGVVIIPVAGFFVAVLLLPLWQAIKAVLYWDLRVRNEGAAFQVRPEAVNPLRWLRRVTLRTPESIELDFALGGIGSRVLAWLIDQIILYTALVLFSLAAGYIYFYALYPWLIEVLPASGQSIEAWSLGIYLLVMFALYNGYYIFFETYWQGQTPGKRYAEIRVVQDNGRPIGLREATLRSLLQPIDFAFFGIGAFLVALSRSEKRLGDMVAGTLVIQDEQATRLAPKATTLQQPQAAWVQELRSLAHWEQMTPEHYLLVRNYLNSRDRLSPVGRYQAAQELRQQLEPLLLPTYPANWPALSAEDFLEGLYIAYRQQYQSSP</sequence>
<dbReference type="AlphaFoldDB" id="A0A7D6ESD6"/>
<evidence type="ECO:0000259" key="6">
    <source>
        <dbReference type="Pfam" id="PF06271"/>
    </source>
</evidence>
<accession>A0A7D6ESD6</accession>
<feature type="transmembrane region" description="Helical" evidence="5">
    <location>
        <begin position="450"/>
        <end position="468"/>
    </location>
</feature>
<evidence type="ECO:0000256" key="3">
    <source>
        <dbReference type="ARBA" id="ARBA00022989"/>
    </source>
</evidence>
<proteinExistence type="predicted"/>
<dbReference type="InterPro" id="IPR010432">
    <property type="entry name" value="RDD"/>
</dbReference>
<gene>
    <name evidence="7" type="ORF">D3A95_09995</name>
</gene>
<evidence type="ECO:0000313" key="7">
    <source>
        <dbReference type="EMBL" id="QLL30067.1"/>
    </source>
</evidence>
<dbReference type="PANTHER" id="PTHR38480">
    <property type="entry name" value="SLR0254 PROTEIN"/>
    <property type="match status" value="1"/>
</dbReference>
<keyword evidence="8" id="KW-1185">Reference proteome</keyword>
<feature type="transmembrane region" description="Helical" evidence="5">
    <location>
        <begin position="49"/>
        <end position="76"/>
    </location>
</feature>
<feature type="transmembrane region" description="Helical" evidence="5">
    <location>
        <begin position="268"/>
        <end position="290"/>
    </location>
</feature>
<keyword evidence="2 5" id="KW-0812">Transmembrane</keyword>
<feature type="transmembrane region" description="Helical" evidence="5">
    <location>
        <begin position="188"/>
        <end position="213"/>
    </location>
</feature>
<reference evidence="8" key="1">
    <citation type="submission" date="2018-09" db="EMBL/GenBank/DDBJ databases">
        <title>Complete genome sequence of thermophilic cyanobacteria strain Thermosynechococcus elongatus PKUAC-SCTE542.</title>
        <authorList>
            <person name="Liang Y."/>
            <person name="Tang J."/>
            <person name="Daroch M."/>
        </authorList>
    </citation>
    <scope>NUCLEOTIDE SEQUENCE [LARGE SCALE GENOMIC DNA]</scope>
    <source>
        <strain evidence="8">E542</strain>
    </source>
</reference>
<evidence type="ECO:0000313" key="8">
    <source>
        <dbReference type="Proteomes" id="UP000261812"/>
    </source>
</evidence>
<dbReference type="PANTHER" id="PTHR38480:SF1">
    <property type="entry name" value="SLR0254 PROTEIN"/>
    <property type="match status" value="1"/>
</dbReference>
<dbReference type="EMBL" id="CP032152">
    <property type="protein sequence ID" value="QLL30067.1"/>
    <property type="molecule type" value="Genomic_DNA"/>
</dbReference>
<dbReference type="Proteomes" id="UP000261812">
    <property type="component" value="Chromosome"/>
</dbReference>
<comment type="subcellular location">
    <subcellularLocation>
        <location evidence="1">Membrane</location>
        <topology evidence="1">Multi-pass membrane protein</topology>
    </subcellularLocation>
</comment>
<evidence type="ECO:0000256" key="5">
    <source>
        <dbReference type="SAM" id="Phobius"/>
    </source>
</evidence>
<keyword evidence="4 5" id="KW-0472">Membrane</keyword>
<dbReference type="KEGG" id="tsq:D3A95_09995"/>
<feature type="domain" description="RDD" evidence="6">
    <location>
        <begin position="341"/>
        <end position="481"/>
    </location>
</feature>
<protein>
    <submittedName>
        <fullName evidence="7">RDD family protein</fullName>
    </submittedName>
</protein>
<name>A0A7D6ESD6_9CYAN</name>
<feature type="transmembrane region" description="Helical" evidence="5">
    <location>
        <begin position="393"/>
        <end position="413"/>
    </location>
</feature>
<feature type="transmembrane region" description="Helical" evidence="5">
    <location>
        <begin position="358"/>
        <end position="381"/>
    </location>
</feature>
<evidence type="ECO:0000256" key="1">
    <source>
        <dbReference type="ARBA" id="ARBA00004141"/>
    </source>
</evidence>
<feature type="transmembrane region" description="Helical" evidence="5">
    <location>
        <begin position="140"/>
        <end position="168"/>
    </location>
</feature>
<evidence type="ECO:0000256" key="2">
    <source>
        <dbReference type="ARBA" id="ARBA00022692"/>
    </source>
</evidence>
<dbReference type="Pfam" id="PF06271">
    <property type="entry name" value="RDD"/>
    <property type="match status" value="1"/>
</dbReference>
<feature type="transmembrane region" description="Helical" evidence="5">
    <location>
        <begin position="245"/>
        <end position="262"/>
    </location>
</feature>
<feature type="transmembrane region" description="Helical" evidence="5">
    <location>
        <begin position="82"/>
        <end position="104"/>
    </location>
</feature>
<organism evidence="7 8">
    <name type="scientific">Thermosynechococcus sichuanensis E542</name>
    <dbReference type="NCBI Taxonomy" id="2016101"/>
    <lineage>
        <taxon>Bacteria</taxon>
        <taxon>Bacillati</taxon>
        <taxon>Cyanobacteriota</taxon>
        <taxon>Cyanophyceae</taxon>
        <taxon>Acaryochloridales</taxon>
        <taxon>Thermosynechococcaceae</taxon>
        <taxon>Thermosynechococcus</taxon>
        <taxon>Thermosynechococcus sichuanensis</taxon>
    </lineage>
</organism>
<evidence type="ECO:0000256" key="4">
    <source>
        <dbReference type="ARBA" id="ARBA00023136"/>
    </source>
</evidence>
<dbReference type="GO" id="GO:0016020">
    <property type="term" value="C:membrane"/>
    <property type="evidence" value="ECO:0007669"/>
    <property type="project" value="UniProtKB-SubCell"/>
</dbReference>